<reference evidence="1" key="1">
    <citation type="submission" date="2021-01" db="EMBL/GenBank/DDBJ databases">
        <authorList>
            <person name="Lovell J.T."/>
            <person name="Bentley N."/>
            <person name="Bhattarai G."/>
            <person name="Jenkins J.W."/>
            <person name="Sreedasyam A."/>
            <person name="Alarcon Y."/>
            <person name="Bock C."/>
            <person name="Boston L."/>
            <person name="Carlson J."/>
            <person name="Cervantes K."/>
            <person name="Clermont K."/>
            <person name="Krom N."/>
            <person name="Kubenka K."/>
            <person name="Mamidi S."/>
            <person name="Mattison C."/>
            <person name="Monteros M."/>
            <person name="Pisani C."/>
            <person name="Plott C."/>
            <person name="Rajasekar S."/>
            <person name="Rhein H.S."/>
            <person name="Rohla C."/>
            <person name="Song M."/>
            <person name="Hilaire R.S."/>
            <person name="Shu S."/>
            <person name="Wells L."/>
            <person name="Wang X."/>
            <person name="Webber J."/>
            <person name="Heerema R.J."/>
            <person name="Klein P."/>
            <person name="Conner P."/>
            <person name="Grauke L."/>
            <person name="Grimwood J."/>
            <person name="Schmutz J."/>
            <person name="Randall J.J."/>
        </authorList>
    </citation>
    <scope>NUCLEOTIDE SEQUENCE</scope>
    <source>
        <tissue evidence="1">Leaf</tissue>
    </source>
</reference>
<dbReference type="InterPro" id="IPR039300">
    <property type="entry name" value="JASON"/>
</dbReference>
<dbReference type="GO" id="GO:0007142">
    <property type="term" value="P:male meiosis II"/>
    <property type="evidence" value="ECO:0007669"/>
    <property type="project" value="InterPro"/>
</dbReference>
<comment type="caution">
    <text evidence="1">The sequence shown here is derived from an EMBL/GenBank/DDBJ whole genome shotgun (WGS) entry which is preliminary data.</text>
</comment>
<proteinExistence type="predicted"/>
<accession>A0A922JXA8</accession>
<protein>
    <submittedName>
        <fullName evidence="1">Uncharacterized protein</fullName>
    </submittedName>
</protein>
<dbReference type="AlphaFoldDB" id="A0A922JXA8"/>
<dbReference type="EMBL" id="CM031827">
    <property type="protein sequence ID" value="KAG6724418.1"/>
    <property type="molecule type" value="Genomic_DNA"/>
</dbReference>
<dbReference type="PANTHER" id="PTHR33318">
    <property type="entry name" value="ASPARTYL/GLUTAMYL-TRNA(ASN/GLN) AMIDOTRANSFERASE SUBUNIT"/>
    <property type="match status" value="1"/>
</dbReference>
<evidence type="ECO:0000313" key="1">
    <source>
        <dbReference type="EMBL" id="KAG6724418.1"/>
    </source>
</evidence>
<dbReference type="PANTHER" id="PTHR33318:SF4">
    <property type="entry name" value="OS04G0511700 PROTEIN"/>
    <property type="match status" value="1"/>
</dbReference>
<organism evidence="1 2">
    <name type="scientific">Carya illinoinensis</name>
    <name type="common">Pecan</name>
    <dbReference type="NCBI Taxonomy" id="32201"/>
    <lineage>
        <taxon>Eukaryota</taxon>
        <taxon>Viridiplantae</taxon>
        <taxon>Streptophyta</taxon>
        <taxon>Embryophyta</taxon>
        <taxon>Tracheophyta</taxon>
        <taxon>Spermatophyta</taxon>
        <taxon>Magnoliopsida</taxon>
        <taxon>eudicotyledons</taxon>
        <taxon>Gunneridae</taxon>
        <taxon>Pentapetalae</taxon>
        <taxon>rosids</taxon>
        <taxon>fabids</taxon>
        <taxon>Fagales</taxon>
        <taxon>Juglandaceae</taxon>
        <taxon>Carya</taxon>
    </lineage>
</organism>
<name>A0A922JXA8_CARIL</name>
<dbReference type="Proteomes" id="UP000811246">
    <property type="component" value="Chromosome 3"/>
</dbReference>
<sequence>MVVLKGSCFWKGVLQVLPLMFKNSRWLVREGSLNFWFDNWLGDGPIVDRLHIVEDSKLQVRQVLDGAVWNYGWLRQIVDEETIGKILQSRLRVRDWKDVLVWKHSIDGLFSTKSAWQLVRSHGTVCTWRKWLWQDHHVKMPSQWMILFNSLELSFSFRSKTDQSKKLNQEITVDASLSNWLVSFETTPVNETSTNCLNTISPEKSMLQGSNSSGHQEDRPILGALTMPIIGTVGTYWSHNTVPAKDSGSASSYKGIPNTTIKYREDKRVNWHFAPFETRLDRALKGGFVEAYTSGTPDVS</sequence>
<gene>
    <name evidence="1" type="ORF">I3842_03G258400</name>
</gene>
<evidence type="ECO:0000313" key="2">
    <source>
        <dbReference type="Proteomes" id="UP000811246"/>
    </source>
</evidence>